<evidence type="ECO:0000313" key="9">
    <source>
        <dbReference type="Proteomes" id="UP000650605"/>
    </source>
</evidence>
<dbReference type="PROSITE" id="PS50943">
    <property type="entry name" value="HTH_CROC1"/>
    <property type="match status" value="1"/>
</dbReference>
<evidence type="ECO:0000256" key="3">
    <source>
        <dbReference type="ARBA" id="ARBA00023163"/>
    </source>
</evidence>
<evidence type="ECO:0000256" key="2">
    <source>
        <dbReference type="ARBA" id="ARBA00023125"/>
    </source>
</evidence>
<reference evidence="6" key="4">
    <citation type="submission" date="2023-04" db="EMBL/GenBank/DDBJ databases">
        <title>Uncovering the Secrets of Slow-Growing Bacteria in Tropical Savanna Soil through Cultivation and Genomic Analysis.</title>
        <authorList>
            <person name="Goncalves O.S."/>
            <person name="Santana M.F."/>
        </authorList>
    </citation>
    <scope>NUCLEOTIDE SEQUENCE</scope>
    <source>
        <strain evidence="6">ANTI</strain>
    </source>
</reference>
<dbReference type="PANTHER" id="PTHR46797">
    <property type="entry name" value="HTH-TYPE TRANSCRIPTIONAL REGULATOR"/>
    <property type="match status" value="1"/>
</dbReference>
<dbReference type="AlphaFoldDB" id="A0A1C3CJQ1"/>
<feature type="domain" description="HTH cro/C1-type" evidence="4">
    <location>
        <begin position="14"/>
        <end position="68"/>
    </location>
</feature>
<dbReference type="CDD" id="cd00093">
    <property type="entry name" value="HTH_XRE"/>
    <property type="match status" value="1"/>
</dbReference>
<dbReference type="Proteomes" id="UP001229409">
    <property type="component" value="Unassembled WGS sequence"/>
</dbReference>
<dbReference type="SMART" id="SM00530">
    <property type="entry name" value="HTH_XRE"/>
    <property type="match status" value="1"/>
</dbReference>
<proteinExistence type="predicted"/>
<sequence>MQDKEVLKLVGARIRVLRKEKGLSQEALGEKGGFHFTYIGQIERGEKNVSLINVAKIAKALDVNLVQLFSYVSEDPKIVESDEDIIEIITMLKKSSPEKVRLARNVIREITN</sequence>
<dbReference type="RefSeq" id="WP_023987960.1">
    <property type="nucleotide sequence ID" value="NZ_CP015423.1"/>
</dbReference>
<evidence type="ECO:0000259" key="4">
    <source>
        <dbReference type="PROSITE" id="PS50943"/>
    </source>
</evidence>
<evidence type="ECO:0000313" key="7">
    <source>
        <dbReference type="EMBL" id="ODA08939.1"/>
    </source>
</evidence>
<name>A0A1C3CJQ1_PAEPO</name>
<dbReference type="EMBL" id="JARVWT010000001">
    <property type="protein sequence ID" value="MDH2329801.1"/>
    <property type="molecule type" value="Genomic_DNA"/>
</dbReference>
<dbReference type="Pfam" id="PF01381">
    <property type="entry name" value="HTH_3"/>
    <property type="match status" value="1"/>
</dbReference>
<dbReference type="GO" id="GO:0003677">
    <property type="term" value="F:DNA binding"/>
    <property type="evidence" value="ECO:0007669"/>
    <property type="project" value="UniProtKB-KW"/>
</dbReference>
<dbReference type="GO" id="GO:0003700">
    <property type="term" value="F:DNA-binding transcription factor activity"/>
    <property type="evidence" value="ECO:0007669"/>
    <property type="project" value="TreeGrafter"/>
</dbReference>
<reference evidence="5" key="3">
    <citation type="submission" date="2020-12" db="EMBL/GenBank/DDBJ databases">
        <title>Paenibacillus polymyxa LMG 27872: a double-edged sword.</title>
        <authorList>
            <person name="Langendries S."/>
            <person name="Garcia Mendez S."/>
            <person name="Beirinckx S."/>
            <person name="Viaene T."/>
            <person name="Baeyen S."/>
            <person name="Goeminne G."/>
            <person name="Willems A."/>
            <person name="Debode J."/>
            <person name="Goormachtig S."/>
        </authorList>
    </citation>
    <scope>NUCLEOTIDE SEQUENCE</scope>
    <source>
        <strain evidence="5">LMG 27872</strain>
    </source>
</reference>
<dbReference type="EMBL" id="LYND01000129">
    <property type="protein sequence ID" value="ODA08939.1"/>
    <property type="molecule type" value="Genomic_DNA"/>
</dbReference>
<comment type="caution">
    <text evidence="5">The sequence shown here is derived from an EMBL/GenBank/DDBJ whole genome shotgun (WGS) entry which is preliminary data.</text>
</comment>
<evidence type="ECO:0000313" key="6">
    <source>
        <dbReference type="EMBL" id="MDH2329801.1"/>
    </source>
</evidence>
<organism evidence="5 9">
    <name type="scientific">Paenibacillus polymyxa</name>
    <name type="common">Bacillus polymyxa</name>
    <dbReference type="NCBI Taxonomy" id="1406"/>
    <lineage>
        <taxon>Bacteria</taxon>
        <taxon>Bacillati</taxon>
        <taxon>Bacillota</taxon>
        <taxon>Bacilli</taxon>
        <taxon>Bacillales</taxon>
        <taxon>Paenibacillaceae</taxon>
        <taxon>Paenibacillus</taxon>
    </lineage>
</organism>
<dbReference type="InterPro" id="IPR010982">
    <property type="entry name" value="Lambda_DNA-bd_dom_sf"/>
</dbReference>
<keyword evidence="2" id="KW-0238">DNA-binding</keyword>
<evidence type="ECO:0000256" key="1">
    <source>
        <dbReference type="ARBA" id="ARBA00023015"/>
    </source>
</evidence>
<evidence type="ECO:0000313" key="8">
    <source>
        <dbReference type="Proteomes" id="UP000094974"/>
    </source>
</evidence>
<dbReference type="SUPFAM" id="SSF47413">
    <property type="entry name" value="lambda repressor-like DNA-binding domains"/>
    <property type="match status" value="1"/>
</dbReference>
<dbReference type="GO" id="GO:0005829">
    <property type="term" value="C:cytosol"/>
    <property type="evidence" value="ECO:0007669"/>
    <property type="project" value="TreeGrafter"/>
</dbReference>
<keyword evidence="1" id="KW-0805">Transcription regulation</keyword>
<dbReference type="InterPro" id="IPR050807">
    <property type="entry name" value="TransReg_Diox_bact_type"/>
</dbReference>
<dbReference type="Proteomes" id="UP000650605">
    <property type="component" value="Unassembled WGS sequence"/>
</dbReference>
<dbReference type="InterPro" id="IPR001387">
    <property type="entry name" value="Cro/C1-type_HTH"/>
</dbReference>
<keyword evidence="8" id="KW-1185">Reference proteome</keyword>
<dbReference type="EMBL" id="JAEHFQ010000001">
    <property type="protein sequence ID" value="MBM0631553.1"/>
    <property type="molecule type" value="Genomic_DNA"/>
</dbReference>
<protein>
    <submittedName>
        <fullName evidence="5 7">Transcriptional regulator</fullName>
    </submittedName>
</protein>
<evidence type="ECO:0000313" key="5">
    <source>
        <dbReference type="EMBL" id="MBM0631553.1"/>
    </source>
</evidence>
<dbReference type="Gene3D" id="1.10.260.40">
    <property type="entry name" value="lambda repressor-like DNA-binding domains"/>
    <property type="match status" value="1"/>
</dbReference>
<accession>A0A1C3CJQ1</accession>
<dbReference type="Proteomes" id="UP000094974">
    <property type="component" value="Unassembled WGS sequence"/>
</dbReference>
<gene>
    <name evidence="7" type="ORF">A7312_05940</name>
    <name evidence="5" type="ORF">JDW19_00145</name>
    <name evidence="6" type="ORF">QDS18_02875</name>
</gene>
<reference evidence="8" key="1">
    <citation type="submission" date="2016-05" db="EMBL/GenBank/DDBJ databases">
        <title>Whole genome shotgun sequencing of cultured foodborne pathogen.</title>
        <authorList>
            <person name="Zheng J."/>
            <person name="Timme R."/>
            <person name="Allard M."/>
            <person name="Strain E."/>
            <person name="Luo Y."/>
            <person name="Brown E."/>
        </authorList>
    </citation>
    <scope>NUCLEOTIDE SEQUENCE [LARGE SCALE GENOMIC DNA]</scope>
    <source>
        <strain evidence="8">CFSAN034343</strain>
    </source>
</reference>
<keyword evidence="3" id="KW-0804">Transcription</keyword>
<reference evidence="7" key="2">
    <citation type="submission" date="2016-05" db="EMBL/GenBank/DDBJ databases">
        <authorList>
            <person name="Zheng J."/>
            <person name="Timme R."/>
            <person name="Allard M."/>
            <person name="Strain E."/>
            <person name="Luo Y."/>
            <person name="Brown E."/>
        </authorList>
    </citation>
    <scope>NUCLEOTIDE SEQUENCE</scope>
    <source>
        <strain evidence="7">CFSAN034343</strain>
    </source>
</reference>
<dbReference type="PANTHER" id="PTHR46797:SF23">
    <property type="entry name" value="HTH-TYPE TRANSCRIPTIONAL REGULATOR SUTR"/>
    <property type="match status" value="1"/>
</dbReference>